<keyword evidence="3" id="KW-0731">Sigma factor</keyword>
<evidence type="ECO:0000313" key="8">
    <source>
        <dbReference type="Proteomes" id="UP000076630"/>
    </source>
</evidence>
<dbReference type="SUPFAM" id="SSF88946">
    <property type="entry name" value="Sigma2 domain of RNA polymerase sigma factors"/>
    <property type="match status" value="1"/>
</dbReference>
<evidence type="ECO:0000256" key="1">
    <source>
        <dbReference type="ARBA" id="ARBA00010641"/>
    </source>
</evidence>
<dbReference type="PANTHER" id="PTHR43133">
    <property type="entry name" value="RNA POLYMERASE ECF-TYPE SIGMA FACTO"/>
    <property type="match status" value="1"/>
</dbReference>
<evidence type="ECO:0000256" key="3">
    <source>
        <dbReference type="ARBA" id="ARBA00023082"/>
    </source>
</evidence>
<dbReference type="OrthoDB" id="9780326at2"/>
<evidence type="ECO:0000256" key="4">
    <source>
        <dbReference type="ARBA" id="ARBA00023163"/>
    </source>
</evidence>
<keyword evidence="4" id="KW-0804">Transcription</keyword>
<comment type="caution">
    <text evidence="7">The sequence shown here is derived from an EMBL/GenBank/DDBJ whole genome shotgun (WGS) entry which is preliminary data.</text>
</comment>
<dbReference type="PANTHER" id="PTHR43133:SF45">
    <property type="entry name" value="RNA POLYMERASE ECF-TYPE SIGMA FACTOR"/>
    <property type="match status" value="1"/>
</dbReference>
<protein>
    <submittedName>
        <fullName evidence="7">RNA polymerase subunit sigma-24</fullName>
    </submittedName>
</protein>
<dbReference type="InterPro" id="IPR036388">
    <property type="entry name" value="WH-like_DNA-bd_sf"/>
</dbReference>
<evidence type="ECO:0000256" key="2">
    <source>
        <dbReference type="ARBA" id="ARBA00023015"/>
    </source>
</evidence>
<dbReference type="Proteomes" id="UP000076630">
    <property type="component" value="Unassembled WGS sequence"/>
</dbReference>
<dbReference type="Pfam" id="PF04542">
    <property type="entry name" value="Sigma70_r2"/>
    <property type="match status" value="1"/>
</dbReference>
<gene>
    <name evidence="7" type="ORF">AV926_03835</name>
</gene>
<name>A0A161UBJ2_9FLAO</name>
<dbReference type="GO" id="GO:0006352">
    <property type="term" value="P:DNA-templated transcription initiation"/>
    <property type="evidence" value="ECO:0007669"/>
    <property type="project" value="InterPro"/>
</dbReference>
<dbReference type="GO" id="GO:0003677">
    <property type="term" value="F:DNA binding"/>
    <property type="evidence" value="ECO:0007669"/>
    <property type="project" value="InterPro"/>
</dbReference>
<evidence type="ECO:0000259" key="6">
    <source>
        <dbReference type="Pfam" id="PF08281"/>
    </source>
</evidence>
<dbReference type="SUPFAM" id="SSF88659">
    <property type="entry name" value="Sigma3 and sigma4 domains of RNA polymerase sigma factors"/>
    <property type="match status" value="1"/>
</dbReference>
<feature type="domain" description="RNA polymerase sigma-70 region 2" evidence="5">
    <location>
        <begin position="11"/>
        <end position="77"/>
    </location>
</feature>
<dbReference type="Gene3D" id="1.10.1740.10">
    <property type="match status" value="1"/>
</dbReference>
<dbReference type="AlphaFoldDB" id="A0A161UBJ2"/>
<proteinExistence type="inferred from homology"/>
<organism evidence="7 8">
    <name type="scientific">Myroides marinus</name>
    <dbReference type="NCBI Taxonomy" id="703342"/>
    <lineage>
        <taxon>Bacteria</taxon>
        <taxon>Pseudomonadati</taxon>
        <taxon>Bacteroidota</taxon>
        <taxon>Flavobacteriia</taxon>
        <taxon>Flavobacteriales</taxon>
        <taxon>Flavobacteriaceae</taxon>
        <taxon>Myroides</taxon>
    </lineage>
</organism>
<keyword evidence="2" id="KW-0805">Transcription regulation</keyword>
<dbReference type="InterPro" id="IPR013325">
    <property type="entry name" value="RNA_pol_sigma_r2"/>
</dbReference>
<comment type="similarity">
    <text evidence="1">Belongs to the sigma-70 factor family. ECF subfamily.</text>
</comment>
<dbReference type="Gene3D" id="1.10.10.10">
    <property type="entry name" value="Winged helix-like DNA-binding domain superfamily/Winged helix DNA-binding domain"/>
    <property type="match status" value="1"/>
</dbReference>
<dbReference type="GO" id="GO:0016987">
    <property type="term" value="F:sigma factor activity"/>
    <property type="evidence" value="ECO:0007669"/>
    <property type="project" value="UniProtKB-KW"/>
</dbReference>
<accession>A0A161UBJ2</accession>
<dbReference type="InterPro" id="IPR013249">
    <property type="entry name" value="RNA_pol_sigma70_r4_t2"/>
</dbReference>
<evidence type="ECO:0000313" key="7">
    <source>
        <dbReference type="EMBL" id="KZE83801.1"/>
    </source>
</evidence>
<dbReference type="Pfam" id="PF08281">
    <property type="entry name" value="Sigma70_r4_2"/>
    <property type="match status" value="1"/>
</dbReference>
<dbReference type="InterPro" id="IPR013324">
    <property type="entry name" value="RNA_pol_sigma_r3/r4-like"/>
</dbReference>
<keyword evidence="8" id="KW-1185">Reference proteome</keyword>
<dbReference type="InterPro" id="IPR039425">
    <property type="entry name" value="RNA_pol_sigma-70-like"/>
</dbReference>
<evidence type="ECO:0000259" key="5">
    <source>
        <dbReference type="Pfam" id="PF04542"/>
    </source>
</evidence>
<dbReference type="InterPro" id="IPR007627">
    <property type="entry name" value="RNA_pol_sigma70_r2"/>
</dbReference>
<dbReference type="InterPro" id="IPR014284">
    <property type="entry name" value="RNA_pol_sigma-70_dom"/>
</dbReference>
<reference evidence="7 8" key="1">
    <citation type="submission" date="2016-01" db="EMBL/GenBank/DDBJ databases">
        <title>Whole genome sequencing of Myroides marinus L41.</title>
        <authorList>
            <person name="Hong K.W."/>
        </authorList>
    </citation>
    <scope>NUCLEOTIDE SEQUENCE [LARGE SCALE GENOMIC DNA]</scope>
    <source>
        <strain evidence="7 8">L41</strain>
    </source>
</reference>
<sequence length="162" mass="19301">MSKYKAIFESLYQQYWQRIYRLALGYVNDADWAKDIAQETFVNVWNQLPKFRAEAEYSTWIYRIAVNICLRQIERSKKVVSDQDKVQRSKSVEEEYQEVNTQRLYKAISELTEINRIIISLTLEGMDQKQIAVVTGITHANVRTRVHRIKEELYQKLNNYGK</sequence>
<dbReference type="RefSeq" id="WP_038986612.1">
    <property type="nucleotide sequence ID" value="NZ_JACAJU010000006.1"/>
</dbReference>
<dbReference type="NCBIfam" id="TIGR02937">
    <property type="entry name" value="sigma70-ECF"/>
    <property type="match status" value="1"/>
</dbReference>
<feature type="domain" description="RNA polymerase sigma factor 70 region 4 type 2" evidence="6">
    <location>
        <begin position="102"/>
        <end position="153"/>
    </location>
</feature>
<dbReference type="EMBL" id="LQNU01000035">
    <property type="protein sequence ID" value="KZE83801.1"/>
    <property type="molecule type" value="Genomic_DNA"/>
</dbReference>